<evidence type="ECO:0000313" key="2">
    <source>
        <dbReference type="EMBL" id="KAF1966963.1"/>
    </source>
</evidence>
<organism evidence="2 3">
    <name type="scientific">Bimuria novae-zelandiae CBS 107.79</name>
    <dbReference type="NCBI Taxonomy" id="1447943"/>
    <lineage>
        <taxon>Eukaryota</taxon>
        <taxon>Fungi</taxon>
        <taxon>Dikarya</taxon>
        <taxon>Ascomycota</taxon>
        <taxon>Pezizomycotina</taxon>
        <taxon>Dothideomycetes</taxon>
        <taxon>Pleosporomycetidae</taxon>
        <taxon>Pleosporales</taxon>
        <taxon>Massarineae</taxon>
        <taxon>Didymosphaeriaceae</taxon>
        <taxon>Bimuria</taxon>
    </lineage>
</organism>
<evidence type="ECO:0000313" key="3">
    <source>
        <dbReference type="Proteomes" id="UP000800036"/>
    </source>
</evidence>
<dbReference type="OrthoDB" id="3778541at2759"/>
<evidence type="ECO:0000256" key="1">
    <source>
        <dbReference type="SAM" id="MobiDB-lite"/>
    </source>
</evidence>
<feature type="compositionally biased region" description="Low complexity" evidence="1">
    <location>
        <begin position="132"/>
        <end position="147"/>
    </location>
</feature>
<proteinExistence type="predicted"/>
<accession>A0A6A5UP19</accession>
<name>A0A6A5UP19_9PLEO</name>
<gene>
    <name evidence="2" type="ORF">BU23DRAFT_308178</name>
</gene>
<dbReference type="Proteomes" id="UP000800036">
    <property type="component" value="Unassembled WGS sequence"/>
</dbReference>
<dbReference type="EMBL" id="ML976739">
    <property type="protein sequence ID" value="KAF1966963.1"/>
    <property type="molecule type" value="Genomic_DNA"/>
</dbReference>
<feature type="compositionally biased region" description="Basic and acidic residues" evidence="1">
    <location>
        <begin position="71"/>
        <end position="80"/>
    </location>
</feature>
<keyword evidence="3" id="KW-1185">Reference proteome</keyword>
<protein>
    <submittedName>
        <fullName evidence="2">Uncharacterized protein</fullName>
    </submittedName>
</protein>
<feature type="region of interest" description="Disordered" evidence="1">
    <location>
        <begin position="67"/>
        <end position="165"/>
    </location>
</feature>
<dbReference type="AlphaFoldDB" id="A0A6A5UP19"/>
<reference evidence="2" key="1">
    <citation type="journal article" date="2020" name="Stud. Mycol.">
        <title>101 Dothideomycetes genomes: a test case for predicting lifestyles and emergence of pathogens.</title>
        <authorList>
            <person name="Haridas S."/>
            <person name="Albert R."/>
            <person name="Binder M."/>
            <person name="Bloem J."/>
            <person name="Labutti K."/>
            <person name="Salamov A."/>
            <person name="Andreopoulos B."/>
            <person name="Baker S."/>
            <person name="Barry K."/>
            <person name="Bills G."/>
            <person name="Bluhm B."/>
            <person name="Cannon C."/>
            <person name="Castanera R."/>
            <person name="Culley D."/>
            <person name="Daum C."/>
            <person name="Ezra D."/>
            <person name="Gonzalez J."/>
            <person name="Henrissat B."/>
            <person name="Kuo A."/>
            <person name="Liang C."/>
            <person name="Lipzen A."/>
            <person name="Lutzoni F."/>
            <person name="Magnuson J."/>
            <person name="Mondo S."/>
            <person name="Nolan M."/>
            <person name="Ohm R."/>
            <person name="Pangilinan J."/>
            <person name="Park H.-J."/>
            <person name="Ramirez L."/>
            <person name="Alfaro M."/>
            <person name="Sun H."/>
            <person name="Tritt A."/>
            <person name="Yoshinaga Y."/>
            <person name="Zwiers L.-H."/>
            <person name="Turgeon B."/>
            <person name="Goodwin S."/>
            <person name="Spatafora J."/>
            <person name="Crous P."/>
            <person name="Grigoriev I."/>
        </authorList>
    </citation>
    <scope>NUCLEOTIDE SEQUENCE</scope>
    <source>
        <strain evidence="2">CBS 107.79</strain>
    </source>
</reference>
<feature type="compositionally biased region" description="Basic and acidic residues" evidence="1">
    <location>
        <begin position="88"/>
        <end position="103"/>
    </location>
</feature>
<feature type="compositionally biased region" description="Polar residues" evidence="1">
    <location>
        <begin position="148"/>
        <end position="157"/>
    </location>
</feature>
<sequence>MDGTMGSGDPFLHYYGLHYPGRDHDGNLAYEIYAAPEGRGAEAEQAHHYSTDNANGLPAYETYAAPGSRGAEAEQAHHYSTDNSNALKSEDKNVDIEVGEQRTRPLLPSPIKGQASGWRLGLNPKAKEFTMSNASSSPKNISSGAPSTDTQPSTTKGTPPKEPVRYLLPEASGFPSLGHITWDPNTDMNELPHREFTHETPECAAIGKYLTRPKLPKPDHPYMNSSMFTMVIRFEGPFDRNGRQPGLFIPQTKNFTIRVLTQGYAPGERKVEIWRNGETFQLFGLVGLWADDCAWVLGDKELRRIENGNYKGWKDEMRSRDPGPATGQP</sequence>